<dbReference type="Gene3D" id="3.40.50.2300">
    <property type="match status" value="1"/>
</dbReference>
<accession>A0A3E1NDE9</accession>
<dbReference type="Pfam" id="PF00072">
    <property type="entry name" value="Response_reg"/>
    <property type="match status" value="1"/>
</dbReference>
<comment type="caution">
    <text evidence="3">The sequence shown here is derived from an EMBL/GenBank/DDBJ whole genome shotgun (WGS) entry which is preliminary data.</text>
</comment>
<dbReference type="InterPro" id="IPR001789">
    <property type="entry name" value="Sig_transdc_resp-reg_receiver"/>
</dbReference>
<reference evidence="3 4" key="1">
    <citation type="submission" date="2018-08" db="EMBL/GenBank/DDBJ databases">
        <title>Chitinophagaceae sp. K23C18032701, a novel bacterium isolated from forest soil.</title>
        <authorList>
            <person name="Wang C."/>
        </authorList>
    </citation>
    <scope>NUCLEOTIDE SEQUENCE [LARGE SCALE GENOMIC DNA]</scope>
    <source>
        <strain evidence="3 4">K23C18032701</strain>
    </source>
</reference>
<dbReference type="InterPro" id="IPR052893">
    <property type="entry name" value="TCS_response_regulator"/>
</dbReference>
<evidence type="ECO:0000313" key="3">
    <source>
        <dbReference type="EMBL" id="RFM25788.1"/>
    </source>
</evidence>
<dbReference type="SUPFAM" id="SSF52172">
    <property type="entry name" value="CheY-like"/>
    <property type="match status" value="1"/>
</dbReference>
<proteinExistence type="predicted"/>
<dbReference type="Proteomes" id="UP000261284">
    <property type="component" value="Unassembled WGS sequence"/>
</dbReference>
<name>A0A3E1NDE9_9BACT</name>
<feature type="modified residue" description="4-aspartylphosphate" evidence="1">
    <location>
        <position position="74"/>
    </location>
</feature>
<keyword evidence="4" id="KW-1185">Reference proteome</keyword>
<dbReference type="AlphaFoldDB" id="A0A3E1NDE9"/>
<dbReference type="SMART" id="SM00448">
    <property type="entry name" value="REC"/>
    <property type="match status" value="1"/>
</dbReference>
<dbReference type="EMBL" id="QTJU01000015">
    <property type="protein sequence ID" value="RFM25788.1"/>
    <property type="molecule type" value="Genomic_DNA"/>
</dbReference>
<gene>
    <name evidence="3" type="ORF">DXN05_23470</name>
</gene>
<organism evidence="3 4">
    <name type="scientific">Deminuibacter soli</name>
    <dbReference type="NCBI Taxonomy" id="2291815"/>
    <lineage>
        <taxon>Bacteria</taxon>
        <taxon>Pseudomonadati</taxon>
        <taxon>Bacteroidota</taxon>
        <taxon>Chitinophagia</taxon>
        <taxon>Chitinophagales</taxon>
        <taxon>Chitinophagaceae</taxon>
        <taxon>Deminuibacter</taxon>
    </lineage>
</organism>
<dbReference type="InterPro" id="IPR011006">
    <property type="entry name" value="CheY-like_superfamily"/>
</dbReference>
<dbReference type="PANTHER" id="PTHR44520:SF2">
    <property type="entry name" value="RESPONSE REGULATOR RCP1"/>
    <property type="match status" value="1"/>
</dbReference>
<dbReference type="PANTHER" id="PTHR44520">
    <property type="entry name" value="RESPONSE REGULATOR RCP1-RELATED"/>
    <property type="match status" value="1"/>
</dbReference>
<evidence type="ECO:0000256" key="1">
    <source>
        <dbReference type="PROSITE-ProRule" id="PRU00169"/>
    </source>
</evidence>
<keyword evidence="1" id="KW-0597">Phosphoprotein</keyword>
<sequence length="161" mass="18674">MVVFLVAKKRLFMEMIKEQDPTYVLLAEDDDDDYLIFSLALEEIAIRVSLKRAKDGEILMQLLQEKNPDLLFLDLLMPCKDGRQCIREIRANSAYDSVPIIVYSSLNDLKEIEFCYREGTNLFAVKPNSIGDLKSILERILSINWKQMLFYPTLSQFVIKA</sequence>
<evidence type="ECO:0000313" key="4">
    <source>
        <dbReference type="Proteomes" id="UP000261284"/>
    </source>
</evidence>
<feature type="domain" description="Response regulatory" evidence="2">
    <location>
        <begin position="23"/>
        <end position="141"/>
    </location>
</feature>
<dbReference type="PROSITE" id="PS50110">
    <property type="entry name" value="RESPONSE_REGULATORY"/>
    <property type="match status" value="1"/>
</dbReference>
<dbReference type="GO" id="GO:0000160">
    <property type="term" value="P:phosphorelay signal transduction system"/>
    <property type="evidence" value="ECO:0007669"/>
    <property type="project" value="InterPro"/>
</dbReference>
<protein>
    <submittedName>
        <fullName evidence="3">Response regulator</fullName>
    </submittedName>
</protein>
<evidence type="ECO:0000259" key="2">
    <source>
        <dbReference type="PROSITE" id="PS50110"/>
    </source>
</evidence>